<dbReference type="OrthoDB" id="4714216at2"/>
<accession>A0A2U3NQH3</accession>
<evidence type="ECO:0000313" key="3">
    <source>
        <dbReference type="EMBL" id="SPM33665.1"/>
    </source>
</evidence>
<dbReference type="Proteomes" id="UP000240988">
    <property type="component" value="Unassembled WGS sequence"/>
</dbReference>
<feature type="chain" id="PRO_5015415565" evidence="1">
    <location>
        <begin position="24"/>
        <end position="238"/>
    </location>
</feature>
<dbReference type="GO" id="GO:0016301">
    <property type="term" value="F:kinase activity"/>
    <property type="evidence" value="ECO:0007669"/>
    <property type="project" value="UniProtKB-KW"/>
</dbReference>
<dbReference type="Gene3D" id="3.40.1000.70">
    <property type="entry name" value="PknH-like extracellular domain"/>
    <property type="match status" value="1"/>
</dbReference>
<keyword evidence="3" id="KW-0418">Kinase</keyword>
<sequence length="238" mass="24724">MGLLTVGARCALLLLACAGGAVACSNTVTGSSRVQAPRDASAPKVAPADLAKLLLSDQQVSDIVGAPGMVSFEPYQGIPPPAGETYSEPRCAEAVFNTEWPSYNGTGFTGAVGHKVGEPGDRPAHNIDEGVVSFPDAVSATRFVVRTGLDFDRCADTHFSFTTPPPRSQTDYYTIGFPKTVGDMATVVSAVEGGEGRTCARAISSRSNVVIDVYVCATDATAKTAVDLVNAIANNVRH</sequence>
<feature type="domain" description="PknH-like extracellular" evidence="2">
    <location>
        <begin position="45"/>
        <end position="234"/>
    </location>
</feature>
<dbReference type="AlphaFoldDB" id="A0A2U3NQH3"/>
<keyword evidence="3" id="KW-0808">Transferase</keyword>
<protein>
    <submittedName>
        <fullName evidence="3">Ser/Thr protein kinase</fullName>
    </submittedName>
</protein>
<dbReference type="InterPro" id="IPR038232">
    <property type="entry name" value="PknH-like_Extracell_sf"/>
</dbReference>
<gene>
    <name evidence="3" type="ORF">MRAB57_1469</name>
</gene>
<reference evidence="3 4" key="1">
    <citation type="submission" date="2017-01" db="EMBL/GenBank/DDBJ databases">
        <authorList>
            <consortium name="Urmite Genomes"/>
        </authorList>
    </citation>
    <scope>NUCLEOTIDE SEQUENCE [LARGE SCALE GENOMIC DNA]</scope>
    <source>
        <strain evidence="3 4">AB57</strain>
    </source>
</reference>
<dbReference type="RefSeq" id="WP_077086994.1">
    <property type="nucleotide sequence ID" value="NZ_LT721901.1"/>
</dbReference>
<evidence type="ECO:0000313" key="4">
    <source>
        <dbReference type="Proteomes" id="UP000240988"/>
    </source>
</evidence>
<organism evidence="3 4">
    <name type="scientific">Mycobacterium rhizamassiliense</name>
    <dbReference type="NCBI Taxonomy" id="1841860"/>
    <lineage>
        <taxon>Bacteria</taxon>
        <taxon>Bacillati</taxon>
        <taxon>Actinomycetota</taxon>
        <taxon>Actinomycetes</taxon>
        <taxon>Mycobacteriales</taxon>
        <taxon>Mycobacteriaceae</taxon>
        <taxon>Mycobacterium</taxon>
    </lineage>
</organism>
<dbReference type="InterPro" id="IPR026954">
    <property type="entry name" value="PknH-like_Extracell"/>
</dbReference>
<dbReference type="Pfam" id="PF14032">
    <property type="entry name" value="PknH_C"/>
    <property type="match status" value="1"/>
</dbReference>
<dbReference type="EMBL" id="FUFA01000002">
    <property type="protein sequence ID" value="SPM33665.1"/>
    <property type="molecule type" value="Genomic_DNA"/>
</dbReference>
<name>A0A2U3NQH3_9MYCO</name>
<dbReference type="STRING" id="1841860.GCA_900157375_01470"/>
<keyword evidence="1" id="KW-0732">Signal</keyword>
<evidence type="ECO:0000259" key="2">
    <source>
        <dbReference type="Pfam" id="PF14032"/>
    </source>
</evidence>
<evidence type="ECO:0000256" key="1">
    <source>
        <dbReference type="SAM" id="SignalP"/>
    </source>
</evidence>
<feature type="signal peptide" evidence="1">
    <location>
        <begin position="1"/>
        <end position="23"/>
    </location>
</feature>
<keyword evidence="4" id="KW-1185">Reference proteome</keyword>
<proteinExistence type="predicted"/>